<name>A0A6N2RMF2_9ACTO</name>
<gene>
    <name evidence="11" type="primary">cycA</name>
    <name evidence="11" type="ORF">AOLFYP35_00386</name>
</gene>
<keyword evidence="7 9" id="KW-1133">Transmembrane helix</keyword>
<feature type="transmembrane region" description="Helical" evidence="9">
    <location>
        <begin position="206"/>
        <end position="228"/>
    </location>
</feature>
<dbReference type="PIRSF" id="PIRSF006060">
    <property type="entry name" value="AA_transporter"/>
    <property type="match status" value="1"/>
</dbReference>
<evidence type="ECO:0000256" key="9">
    <source>
        <dbReference type="SAM" id="Phobius"/>
    </source>
</evidence>
<keyword evidence="6" id="KW-0029">Amino-acid transport</keyword>
<dbReference type="EMBL" id="CACRSM010000002">
    <property type="protein sequence ID" value="VYS80985.1"/>
    <property type="molecule type" value="Genomic_DNA"/>
</dbReference>
<keyword evidence="3" id="KW-0813">Transport</keyword>
<dbReference type="Pfam" id="PF00324">
    <property type="entry name" value="AA_permease"/>
    <property type="match status" value="1"/>
</dbReference>
<evidence type="ECO:0000256" key="3">
    <source>
        <dbReference type="ARBA" id="ARBA00022448"/>
    </source>
</evidence>
<evidence type="ECO:0000256" key="6">
    <source>
        <dbReference type="ARBA" id="ARBA00022970"/>
    </source>
</evidence>
<dbReference type="FunFam" id="1.20.1740.10:FF:000001">
    <property type="entry name" value="Amino acid permease"/>
    <property type="match status" value="1"/>
</dbReference>
<keyword evidence="5 9" id="KW-0812">Transmembrane</keyword>
<keyword evidence="8 9" id="KW-0472">Membrane</keyword>
<protein>
    <submittedName>
        <fullName evidence="11">D-serine/D-alanine/glycine transporter</fullName>
    </submittedName>
</protein>
<evidence type="ECO:0000256" key="8">
    <source>
        <dbReference type="ARBA" id="ARBA00023136"/>
    </source>
</evidence>
<dbReference type="InterPro" id="IPR004841">
    <property type="entry name" value="AA-permease/SLC12A_dom"/>
</dbReference>
<evidence type="ECO:0000256" key="1">
    <source>
        <dbReference type="ARBA" id="ARBA00004651"/>
    </source>
</evidence>
<accession>A0A6N2RMF2</accession>
<sequence>MSTSEHDEQSFGDASGRELQRNLTNRHIQLIAIGGAIGTGLFMGSGKTIATAGPSILLVYLIIGSALFLFMRAMGEILLSDNRYGTFADIIRHFLGPTLGFVMGWTYWLCWVVTGIADVVAITGYVRFWFPNLPAWIPVLATALLLFALNAMTVKAFGETEFWFAMIKIVAIIALIVVGVVMIAIGMRDSNGTTAAVSNLWSHGGLFPTGLTGFLGGFQIAVFAFVGIELVGTTVAETSNPTQTLPKAINSIPVRVVLFYICSLAVIMMVTPWDQIDKTQSPFVTMFSMTGLGAAASLVNLVVLTSAASSANSGIYSTSRMLFSLSLQGDAAPFFGRLSKHHVPQNALFLSCVFLLSAAVLLAFGDSILSVFTVVTAMSATLFMVVWVLIVIAYLFYVRKYPNKHRSSTFPLPGGVFSAWLFIAFIAAMVVVLSLDMESLQGLLMSAAWMVGISVVGVIRRHRSLGRRGRTSLSA</sequence>
<evidence type="ECO:0000259" key="10">
    <source>
        <dbReference type="Pfam" id="PF00324"/>
    </source>
</evidence>
<dbReference type="GO" id="GO:0055085">
    <property type="term" value="P:transmembrane transport"/>
    <property type="evidence" value="ECO:0007669"/>
    <property type="project" value="InterPro"/>
</dbReference>
<dbReference type="Gene3D" id="1.20.1740.10">
    <property type="entry name" value="Amino acid/polyamine transporter I"/>
    <property type="match status" value="1"/>
</dbReference>
<dbReference type="AlphaFoldDB" id="A0A6N2RMF2"/>
<evidence type="ECO:0000256" key="2">
    <source>
        <dbReference type="ARBA" id="ARBA00008583"/>
    </source>
</evidence>
<feature type="transmembrane region" description="Helical" evidence="9">
    <location>
        <begin position="133"/>
        <end position="151"/>
    </location>
</feature>
<feature type="transmembrane region" description="Helical" evidence="9">
    <location>
        <begin position="27"/>
        <end position="44"/>
    </location>
</feature>
<keyword evidence="4" id="KW-1003">Cell membrane</keyword>
<comment type="subcellular location">
    <subcellularLocation>
        <location evidence="1">Cell membrane</location>
        <topology evidence="1">Multi-pass membrane protein</topology>
    </subcellularLocation>
</comment>
<proteinExistence type="inferred from homology"/>
<dbReference type="PANTHER" id="PTHR43495:SF2">
    <property type="entry name" value="D-SERINE_D-ALANINE_GLYCINE TRANSPORTER"/>
    <property type="match status" value="1"/>
</dbReference>
<evidence type="ECO:0000256" key="5">
    <source>
        <dbReference type="ARBA" id="ARBA00022692"/>
    </source>
</evidence>
<feature type="transmembrane region" description="Helical" evidence="9">
    <location>
        <begin position="371"/>
        <end position="398"/>
    </location>
</feature>
<organism evidence="11">
    <name type="scientific">Schaalia odontolytica</name>
    <dbReference type="NCBI Taxonomy" id="1660"/>
    <lineage>
        <taxon>Bacteria</taxon>
        <taxon>Bacillati</taxon>
        <taxon>Actinomycetota</taxon>
        <taxon>Actinomycetes</taxon>
        <taxon>Actinomycetales</taxon>
        <taxon>Actinomycetaceae</taxon>
        <taxon>Schaalia</taxon>
    </lineage>
</organism>
<comment type="similarity">
    <text evidence="2">Belongs to the amino acid-polyamine-organocation (APC) superfamily. Amino acid transporter (AAT) (TC 2.A.3.1) family.</text>
</comment>
<dbReference type="PANTHER" id="PTHR43495">
    <property type="entry name" value="GABA PERMEASE"/>
    <property type="match status" value="1"/>
</dbReference>
<dbReference type="GO" id="GO:0006865">
    <property type="term" value="P:amino acid transport"/>
    <property type="evidence" value="ECO:0007669"/>
    <property type="project" value="UniProtKB-KW"/>
</dbReference>
<feature type="transmembrane region" description="Helical" evidence="9">
    <location>
        <begin position="248"/>
        <end position="271"/>
    </location>
</feature>
<feature type="transmembrane region" description="Helical" evidence="9">
    <location>
        <begin position="439"/>
        <end position="459"/>
    </location>
</feature>
<evidence type="ECO:0000256" key="4">
    <source>
        <dbReference type="ARBA" id="ARBA00022475"/>
    </source>
</evidence>
<evidence type="ECO:0000313" key="11">
    <source>
        <dbReference type="EMBL" id="VYS80985.1"/>
    </source>
</evidence>
<feature type="transmembrane region" description="Helical" evidence="9">
    <location>
        <begin position="347"/>
        <end position="365"/>
    </location>
</feature>
<feature type="transmembrane region" description="Helical" evidence="9">
    <location>
        <begin position="56"/>
        <end position="74"/>
    </location>
</feature>
<reference evidence="11" key="1">
    <citation type="submission" date="2019-11" db="EMBL/GenBank/DDBJ databases">
        <authorList>
            <person name="Feng L."/>
        </authorList>
    </citation>
    <scope>NUCLEOTIDE SEQUENCE</scope>
    <source>
        <strain evidence="11">AodontolyticusLFYP35</strain>
    </source>
</reference>
<feature type="transmembrane region" description="Helical" evidence="9">
    <location>
        <begin position="283"/>
        <end position="303"/>
    </location>
</feature>
<evidence type="ECO:0000256" key="7">
    <source>
        <dbReference type="ARBA" id="ARBA00022989"/>
    </source>
</evidence>
<feature type="transmembrane region" description="Helical" evidence="9">
    <location>
        <begin position="410"/>
        <end position="433"/>
    </location>
</feature>
<feature type="domain" description="Amino acid permease/ SLC12A" evidence="10">
    <location>
        <begin position="27"/>
        <end position="436"/>
    </location>
</feature>
<feature type="transmembrane region" description="Helical" evidence="9">
    <location>
        <begin position="163"/>
        <end position="185"/>
    </location>
</feature>
<dbReference type="GO" id="GO:0005886">
    <property type="term" value="C:plasma membrane"/>
    <property type="evidence" value="ECO:0007669"/>
    <property type="project" value="UniProtKB-SubCell"/>
</dbReference>